<evidence type="ECO:0000259" key="3">
    <source>
        <dbReference type="PROSITE" id="PS01124"/>
    </source>
</evidence>
<accession>A0ABY5S8H1</accession>
<keyword evidence="1" id="KW-0805">Transcription regulation</keyword>
<dbReference type="RefSeq" id="WP_258384918.1">
    <property type="nucleotide sequence ID" value="NZ_CP091430.1"/>
</dbReference>
<reference evidence="4" key="1">
    <citation type="submission" date="2022-01" db="EMBL/GenBank/DDBJ databases">
        <title>Paenibacillus spongiae sp. nov., isolated from marine sponge.</title>
        <authorList>
            <person name="Li Z."/>
            <person name="Zhang M."/>
        </authorList>
    </citation>
    <scope>NUCLEOTIDE SEQUENCE</scope>
    <source>
        <strain evidence="4">PHS-Z3</strain>
    </source>
</reference>
<feature type="domain" description="HTH araC/xylS-type" evidence="3">
    <location>
        <begin position="1"/>
        <end position="36"/>
    </location>
</feature>
<dbReference type="SUPFAM" id="SSF46689">
    <property type="entry name" value="Homeodomain-like"/>
    <property type="match status" value="1"/>
</dbReference>
<dbReference type="InterPro" id="IPR018060">
    <property type="entry name" value="HTH_AraC"/>
</dbReference>
<organism evidence="4 5">
    <name type="scientific">Paenibacillus spongiae</name>
    <dbReference type="NCBI Taxonomy" id="2909671"/>
    <lineage>
        <taxon>Bacteria</taxon>
        <taxon>Bacillati</taxon>
        <taxon>Bacillota</taxon>
        <taxon>Bacilli</taxon>
        <taxon>Bacillales</taxon>
        <taxon>Paenibacillaceae</taxon>
        <taxon>Paenibacillus</taxon>
    </lineage>
</organism>
<dbReference type="Proteomes" id="UP001057877">
    <property type="component" value="Chromosome"/>
</dbReference>
<dbReference type="PROSITE" id="PS01124">
    <property type="entry name" value="HTH_ARAC_FAMILY_2"/>
    <property type="match status" value="1"/>
</dbReference>
<evidence type="ECO:0000256" key="2">
    <source>
        <dbReference type="ARBA" id="ARBA00023163"/>
    </source>
</evidence>
<sequence length="45" mass="5053">MSVKEIAMVSGSYDGAHLSKSFKASETMTPQQYREQDAYLLIQPD</sequence>
<evidence type="ECO:0000256" key="1">
    <source>
        <dbReference type="ARBA" id="ARBA00023015"/>
    </source>
</evidence>
<name>A0ABY5S8H1_9BACL</name>
<evidence type="ECO:0000313" key="4">
    <source>
        <dbReference type="EMBL" id="UVI28830.1"/>
    </source>
</evidence>
<dbReference type="Gene3D" id="1.10.10.60">
    <property type="entry name" value="Homeodomain-like"/>
    <property type="match status" value="1"/>
</dbReference>
<protein>
    <submittedName>
        <fullName evidence="4">Helix-turn-helix domain-containing protein</fullName>
    </submittedName>
</protein>
<keyword evidence="5" id="KW-1185">Reference proteome</keyword>
<proteinExistence type="predicted"/>
<evidence type="ECO:0000313" key="5">
    <source>
        <dbReference type="Proteomes" id="UP001057877"/>
    </source>
</evidence>
<keyword evidence="2" id="KW-0804">Transcription</keyword>
<dbReference type="InterPro" id="IPR009057">
    <property type="entry name" value="Homeodomain-like_sf"/>
</dbReference>
<dbReference type="EMBL" id="CP091430">
    <property type="protein sequence ID" value="UVI28830.1"/>
    <property type="molecule type" value="Genomic_DNA"/>
</dbReference>
<gene>
    <name evidence="4" type="ORF">L1F29_25820</name>
</gene>